<evidence type="ECO:0000256" key="4">
    <source>
        <dbReference type="ARBA" id="ARBA00023125"/>
    </source>
</evidence>
<dbReference type="Pfam" id="PF00392">
    <property type="entry name" value="GntR"/>
    <property type="match status" value="1"/>
</dbReference>
<dbReference type="InterPro" id="IPR004839">
    <property type="entry name" value="Aminotransferase_I/II_large"/>
</dbReference>
<dbReference type="Gene3D" id="3.40.640.10">
    <property type="entry name" value="Type I PLP-dependent aspartate aminotransferase-like (Major domain)"/>
    <property type="match status" value="1"/>
</dbReference>
<dbReference type="InterPro" id="IPR036388">
    <property type="entry name" value="WH-like_DNA-bd_sf"/>
</dbReference>
<dbReference type="InterPro" id="IPR051446">
    <property type="entry name" value="HTH_trans_reg/aminotransferase"/>
</dbReference>
<dbReference type="SMART" id="SM00345">
    <property type="entry name" value="HTH_GNTR"/>
    <property type="match status" value="1"/>
</dbReference>
<dbReference type="InterPro" id="IPR000524">
    <property type="entry name" value="Tscrpt_reg_HTH_GntR"/>
</dbReference>
<proteinExistence type="inferred from homology"/>
<dbReference type="InterPro" id="IPR036390">
    <property type="entry name" value="WH_DNA-bd_sf"/>
</dbReference>
<sequence length="498" mass="54821">MVGASIQAKLDGQGRLYQQIYRAIKGDILSGHLGHGEKLPSIRTLSADFGVSKSVVQAALECLTADELIHSVHGSGIFVTYNLQTKKQPLKKNAPEQDASVAGKPAPAISNFSKAMEDENPHLIFLQRLRDPKPQYNLEYGTPVASAALRTKWSKAMTLAARLDGEKYAEAAGEISLRTEIARYICKSRGIGCNPEDIIICNGAQQAFDLVSRCLYTDQASVAFEDPGYFNARRTFHANGYKIIPVPVDESGMQIERLLDLSNPNIRLACVTPSHQMPLGSVLSLDRRQMLLAWAARNETVIMEDDYDGEFRFGSRYIPSLKSMDEHDNVIYIGTFSKTIFPSLRLGYIIAPERFRTHLLNAKTVSDLGTSALLQKAAAIFIHTGGFAQNLAATRKAYAQCRNALITSLKQSGRNLKIVDGAAGLHVSVLFPEPISDRIVPLTNALLSRSVSLHDPRDYFFEKEACNMLIFGCTQIDKTDAAESVGLIAEEMARHQLC</sequence>
<comment type="similarity">
    <text evidence="1">In the C-terminal section; belongs to the class-I pyridoxal-phosphate-dependent aminotransferase family.</text>
</comment>
<dbReference type="SUPFAM" id="SSF46785">
    <property type="entry name" value="Winged helix' DNA-binding domain"/>
    <property type="match status" value="1"/>
</dbReference>
<organism evidence="7 8">
    <name type="scientific">Hyphococcus aureus</name>
    <dbReference type="NCBI Taxonomy" id="2666033"/>
    <lineage>
        <taxon>Bacteria</taxon>
        <taxon>Pseudomonadati</taxon>
        <taxon>Pseudomonadota</taxon>
        <taxon>Alphaproteobacteria</taxon>
        <taxon>Parvularculales</taxon>
        <taxon>Parvularculaceae</taxon>
        <taxon>Hyphococcus</taxon>
    </lineage>
</organism>
<dbReference type="PROSITE" id="PS50949">
    <property type="entry name" value="HTH_GNTR"/>
    <property type="match status" value="1"/>
</dbReference>
<evidence type="ECO:0000256" key="2">
    <source>
        <dbReference type="ARBA" id="ARBA00022898"/>
    </source>
</evidence>
<dbReference type="Pfam" id="PF00155">
    <property type="entry name" value="Aminotran_1_2"/>
    <property type="match status" value="1"/>
</dbReference>
<evidence type="ECO:0000256" key="1">
    <source>
        <dbReference type="ARBA" id="ARBA00005384"/>
    </source>
</evidence>
<dbReference type="SUPFAM" id="SSF53383">
    <property type="entry name" value="PLP-dependent transferases"/>
    <property type="match status" value="1"/>
</dbReference>
<dbReference type="InterPro" id="IPR015424">
    <property type="entry name" value="PyrdxlP-dep_Trfase"/>
</dbReference>
<dbReference type="Gene3D" id="1.10.10.10">
    <property type="entry name" value="Winged helix-like DNA-binding domain superfamily/Winged helix DNA-binding domain"/>
    <property type="match status" value="1"/>
</dbReference>
<keyword evidence="5" id="KW-0804">Transcription</keyword>
<keyword evidence="3" id="KW-0805">Transcription regulation</keyword>
<keyword evidence="4" id="KW-0238">DNA-binding</keyword>
<evidence type="ECO:0000313" key="8">
    <source>
        <dbReference type="Proteomes" id="UP001596116"/>
    </source>
</evidence>
<protein>
    <submittedName>
        <fullName evidence="7">PLP-dependent aminotransferase family protein</fullName>
    </submittedName>
</protein>
<dbReference type="CDD" id="cd00609">
    <property type="entry name" value="AAT_like"/>
    <property type="match status" value="1"/>
</dbReference>
<gene>
    <name evidence="7" type="ORF">ACFMB1_07890</name>
</gene>
<keyword evidence="7" id="KW-0032">Aminotransferase</keyword>
<dbReference type="RefSeq" id="WP_379879219.1">
    <property type="nucleotide sequence ID" value="NZ_JBHPON010000001.1"/>
</dbReference>
<dbReference type="Proteomes" id="UP001596116">
    <property type="component" value="Unassembled WGS sequence"/>
</dbReference>
<evidence type="ECO:0000256" key="3">
    <source>
        <dbReference type="ARBA" id="ARBA00023015"/>
    </source>
</evidence>
<evidence type="ECO:0000259" key="6">
    <source>
        <dbReference type="PROSITE" id="PS50949"/>
    </source>
</evidence>
<dbReference type="EMBL" id="JBHPON010000001">
    <property type="protein sequence ID" value="MFC6035459.1"/>
    <property type="molecule type" value="Genomic_DNA"/>
</dbReference>
<comment type="caution">
    <text evidence="7">The sequence shown here is derived from an EMBL/GenBank/DDBJ whole genome shotgun (WGS) entry which is preliminary data.</text>
</comment>
<keyword evidence="2" id="KW-0663">Pyridoxal phosphate</keyword>
<name>A0ABW1KU37_9PROT</name>
<dbReference type="CDD" id="cd07377">
    <property type="entry name" value="WHTH_GntR"/>
    <property type="match status" value="1"/>
</dbReference>
<dbReference type="InterPro" id="IPR015421">
    <property type="entry name" value="PyrdxlP-dep_Trfase_major"/>
</dbReference>
<keyword evidence="7" id="KW-0808">Transferase</keyword>
<dbReference type="PANTHER" id="PTHR46577:SF1">
    <property type="entry name" value="HTH-TYPE TRANSCRIPTIONAL REGULATORY PROTEIN GABR"/>
    <property type="match status" value="1"/>
</dbReference>
<accession>A0ABW1KU37</accession>
<evidence type="ECO:0000313" key="7">
    <source>
        <dbReference type="EMBL" id="MFC6035459.1"/>
    </source>
</evidence>
<reference evidence="7 8" key="1">
    <citation type="submission" date="2024-09" db="EMBL/GenBank/DDBJ databases">
        <authorList>
            <person name="Zhang Z.-H."/>
        </authorList>
    </citation>
    <scope>NUCLEOTIDE SEQUENCE [LARGE SCALE GENOMIC DNA]</scope>
    <source>
        <strain evidence="7 8">HHTR114</strain>
    </source>
</reference>
<evidence type="ECO:0000256" key="5">
    <source>
        <dbReference type="ARBA" id="ARBA00023163"/>
    </source>
</evidence>
<feature type="domain" description="HTH gntR-type" evidence="6">
    <location>
        <begin position="14"/>
        <end position="82"/>
    </location>
</feature>
<dbReference type="PANTHER" id="PTHR46577">
    <property type="entry name" value="HTH-TYPE TRANSCRIPTIONAL REGULATORY PROTEIN GABR"/>
    <property type="match status" value="1"/>
</dbReference>
<keyword evidence="8" id="KW-1185">Reference proteome</keyword>
<dbReference type="GO" id="GO:0008483">
    <property type="term" value="F:transaminase activity"/>
    <property type="evidence" value="ECO:0007669"/>
    <property type="project" value="UniProtKB-KW"/>
</dbReference>